<feature type="transmembrane region" description="Helical" evidence="1">
    <location>
        <begin position="12"/>
        <end position="30"/>
    </location>
</feature>
<sequence length="110" mass="13078">MTDILKHLVHYLSSLDWAYIFTFIIIAFGLNQKPVTDWLADFTGIKIKTRYRVLIVGILYGIIVYFIRDTMLHKIEMLLQSFVFALVFHKLILESVLNRLFKPEKEDKRE</sequence>
<evidence type="ECO:0000313" key="2">
    <source>
        <dbReference type="EMBL" id="OUS10801.1"/>
    </source>
</evidence>
<dbReference type="EMBL" id="MAAX01000189">
    <property type="protein sequence ID" value="OUS10801.1"/>
    <property type="molecule type" value="Genomic_DNA"/>
</dbReference>
<gene>
    <name evidence="2" type="ORF">A9Q93_12470</name>
</gene>
<protein>
    <submittedName>
        <fullName evidence="2">Uncharacterized protein</fullName>
    </submittedName>
</protein>
<dbReference type="AlphaFoldDB" id="A0A1Z8AKD9"/>
<organism evidence="2 3">
    <name type="scientific">Nonlabens dokdonensis</name>
    <dbReference type="NCBI Taxonomy" id="328515"/>
    <lineage>
        <taxon>Bacteria</taxon>
        <taxon>Pseudomonadati</taxon>
        <taxon>Bacteroidota</taxon>
        <taxon>Flavobacteriia</taxon>
        <taxon>Flavobacteriales</taxon>
        <taxon>Flavobacteriaceae</taxon>
        <taxon>Nonlabens</taxon>
    </lineage>
</organism>
<evidence type="ECO:0000256" key="1">
    <source>
        <dbReference type="SAM" id="Phobius"/>
    </source>
</evidence>
<feature type="transmembrane region" description="Helical" evidence="1">
    <location>
        <begin position="51"/>
        <end position="67"/>
    </location>
</feature>
<evidence type="ECO:0000313" key="3">
    <source>
        <dbReference type="Proteomes" id="UP000196102"/>
    </source>
</evidence>
<comment type="caution">
    <text evidence="2">The sequence shown here is derived from an EMBL/GenBank/DDBJ whole genome shotgun (WGS) entry which is preliminary data.</text>
</comment>
<keyword evidence="1" id="KW-0472">Membrane</keyword>
<accession>A0A1Z8AKD9</accession>
<keyword evidence="1" id="KW-0812">Transmembrane</keyword>
<proteinExistence type="predicted"/>
<dbReference type="Proteomes" id="UP000196102">
    <property type="component" value="Unassembled WGS sequence"/>
</dbReference>
<reference evidence="3" key="1">
    <citation type="journal article" date="2017" name="Proc. Natl. Acad. Sci. U.S.A.">
        <title>Simulation of Deepwater Horizon oil plume reveals substrate specialization within a complex community of hydrocarbon-degraders.</title>
        <authorList>
            <person name="Hu P."/>
            <person name="Dubinsky E.A."/>
            <person name="Probst A.J."/>
            <person name="Wang J."/>
            <person name="Sieber C.M.K."/>
            <person name="Tom L.M."/>
            <person name="Gardinali P."/>
            <person name="Banfield J.F."/>
            <person name="Atlas R.M."/>
            <person name="Andersen G.L."/>
        </authorList>
    </citation>
    <scope>NUCLEOTIDE SEQUENCE [LARGE SCALE GENOMIC DNA]</scope>
</reference>
<dbReference type="RefSeq" id="WP_303687778.1">
    <property type="nucleotide sequence ID" value="NZ_MAAX01000189.1"/>
</dbReference>
<keyword evidence="1" id="KW-1133">Transmembrane helix</keyword>
<name>A0A1Z8AKD9_9FLAO</name>